<dbReference type="PANTHER" id="PTHR33840:SF2">
    <property type="entry name" value="TLE1 PHOSPHOLIPASE DOMAIN-CONTAINING PROTEIN"/>
    <property type="match status" value="1"/>
</dbReference>
<evidence type="ECO:0000313" key="2">
    <source>
        <dbReference type="EMBL" id="MBB4986636.1"/>
    </source>
</evidence>
<dbReference type="AlphaFoldDB" id="A0A7W7U8I9"/>
<dbReference type="Proteomes" id="UP000582643">
    <property type="component" value="Unassembled WGS sequence"/>
</dbReference>
<reference evidence="2 3" key="1">
    <citation type="submission" date="2020-08" db="EMBL/GenBank/DDBJ databases">
        <title>Genomic Encyclopedia of Type Strains, Phase III (KMG-III): the genomes of soil and plant-associated and newly described type strains.</title>
        <authorList>
            <person name="Whitman W."/>
        </authorList>
    </citation>
    <scope>NUCLEOTIDE SEQUENCE [LARGE SCALE GENOMIC DNA]</scope>
    <source>
        <strain evidence="2 3">SFB5A</strain>
    </source>
</reference>
<dbReference type="PANTHER" id="PTHR33840">
    <property type="match status" value="1"/>
</dbReference>
<dbReference type="Pfam" id="PF09994">
    <property type="entry name" value="T6SS_Tle1-like_cat"/>
    <property type="match status" value="1"/>
</dbReference>
<evidence type="ECO:0000313" key="3">
    <source>
        <dbReference type="Proteomes" id="UP000582643"/>
    </source>
</evidence>
<gene>
    <name evidence="2" type="ORF">GGE06_007604</name>
</gene>
<name>A0A7W7U8I9_9ACTN</name>
<keyword evidence="3" id="KW-1185">Reference proteome</keyword>
<feature type="domain" description="T6SS Phospholipase effector Tle1-like catalytic" evidence="1">
    <location>
        <begin position="4"/>
        <end position="266"/>
    </location>
</feature>
<dbReference type="EMBL" id="JACHJY010000013">
    <property type="protein sequence ID" value="MBB4986636.1"/>
    <property type="molecule type" value="Genomic_DNA"/>
</dbReference>
<proteinExistence type="predicted"/>
<dbReference type="InterPro" id="IPR029058">
    <property type="entry name" value="AB_hydrolase_fold"/>
</dbReference>
<protein>
    <submittedName>
        <fullName evidence="2">Uncharacterized protein (DUF2235 family)</fullName>
    </submittedName>
</protein>
<evidence type="ECO:0000259" key="1">
    <source>
        <dbReference type="Pfam" id="PF09994"/>
    </source>
</evidence>
<sequence length="355" mass="39768">MMGKNIVVCLDGTGNQLKARGNTNVVKLYEMLDLHDPTAQIAYYDPGVGTFSAAGTWTTPGRKISKLLGLAFGSGLKANLAEAYTYLMHHYEPGDRIFLFGFSRGAYTARALAGLLKSVGLLRPGSENLVPYAIAVYAKNRTWTDDDWKQLHKFAGAFSRKVNERIGIPVAFMGIWDSVKAAGLLRWNLRWLFTRRIPNVGRVRHAVSIDEKRRPYEEYLVLPPEEPGAPGPMIEEVWFAGVHSDVGGTFDDDPKLPTVTLKWIVDGALDADLLLKDGAYLKHLALGPGHALGTVHRMGRVWALLTYRHRRVPRDARVHESVRLRTEFDADYRKRIPVGVTWSDEEWLDPHPRAG</sequence>
<comment type="caution">
    <text evidence="2">The sequence shown here is derived from an EMBL/GenBank/DDBJ whole genome shotgun (WGS) entry which is preliminary data.</text>
</comment>
<dbReference type="SUPFAM" id="SSF53474">
    <property type="entry name" value="alpha/beta-Hydrolases"/>
    <property type="match status" value="1"/>
</dbReference>
<organism evidence="2 3">
    <name type="scientific">Streptomyces nymphaeiformis</name>
    <dbReference type="NCBI Taxonomy" id="2663842"/>
    <lineage>
        <taxon>Bacteria</taxon>
        <taxon>Bacillati</taxon>
        <taxon>Actinomycetota</taxon>
        <taxon>Actinomycetes</taxon>
        <taxon>Kitasatosporales</taxon>
        <taxon>Streptomycetaceae</taxon>
        <taxon>Streptomyces</taxon>
    </lineage>
</organism>
<accession>A0A7W7U8I9</accession>
<dbReference type="InterPro" id="IPR018712">
    <property type="entry name" value="Tle1-like_cat"/>
</dbReference>